<dbReference type="SUPFAM" id="SSF48371">
    <property type="entry name" value="ARM repeat"/>
    <property type="match status" value="1"/>
</dbReference>
<dbReference type="EMBL" id="BRXW01000356">
    <property type="protein sequence ID" value="GMH47419.1"/>
    <property type="molecule type" value="Genomic_DNA"/>
</dbReference>
<accession>A0A9W7DL00</accession>
<name>A0A9W7DL00_9STRA</name>
<dbReference type="InterPro" id="IPR016024">
    <property type="entry name" value="ARM-type_fold"/>
</dbReference>
<protein>
    <submittedName>
        <fullName evidence="2">Uncharacterized protein</fullName>
    </submittedName>
</protein>
<feature type="transmembrane region" description="Helical" evidence="1">
    <location>
        <begin position="21"/>
        <end position="42"/>
    </location>
</feature>
<keyword evidence="3" id="KW-1185">Reference proteome</keyword>
<evidence type="ECO:0000313" key="3">
    <source>
        <dbReference type="Proteomes" id="UP001165122"/>
    </source>
</evidence>
<keyword evidence="1" id="KW-0472">Membrane</keyword>
<keyword evidence="1" id="KW-1133">Transmembrane helix</keyword>
<evidence type="ECO:0000256" key="1">
    <source>
        <dbReference type="SAM" id="Phobius"/>
    </source>
</evidence>
<dbReference type="InterPro" id="IPR011989">
    <property type="entry name" value="ARM-like"/>
</dbReference>
<keyword evidence="1" id="KW-0812">Transmembrane</keyword>
<sequence>MSSSYANAKAKEEGTLFLTGSGLPTPALLLLCLCLPVLLHSLNGGSKYFQPSDSRKFIAVVIGLVGWKWIQGGMKRRRGGNEWTFFKDEFCRGDYDHVMKELRGELEKDSPNGQLVVEALTCLLNQSSKISETPSKTTTVISTITEIILPEFNDFTQKDHNYDIVNASLRILMKLPSSGVAHFLEENPDAFPPVLEIVKRCLKACEENPEGSLDEVGCKTLTSTTLFLSKISTPKVVALFVANDISSAIVPILSYFQNDVRVLRNVLLLLFNLVYENEIGKGQMVRAAGVEGVIDTLSRNVDVQDGVVLIVHGMGVMFDLLRISSRSDDGTCLNTQVAQTVRQIAKAKGFVKVLQKIKTKTYDAKGVDLKMMCDAMLEGL</sequence>
<dbReference type="OrthoDB" id="10384399at2759"/>
<comment type="caution">
    <text evidence="2">The sequence shown here is derived from an EMBL/GenBank/DDBJ whole genome shotgun (WGS) entry which is preliminary data.</text>
</comment>
<reference evidence="3" key="1">
    <citation type="journal article" date="2023" name="Commun. Biol.">
        <title>Genome analysis of Parmales, the sister group of diatoms, reveals the evolutionary specialization of diatoms from phago-mixotrophs to photoautotrophs.</title>
        <authorList>
            <person name="Ban H."/>
            <person name="Sato S."/>
            <person name="Yoshikawa S."/>
            <person name="Yamada K."/>
            <person name="Nakamura Y."/>
            <person name="Ichinomiya M."/>
            <person name="Sato N."/>
            <person name="Blanc-Mathieu R."/>
            <person name="Endo H."/>
            <person name="Kuwata A."/>
            <person name="Ogata H."/>
        </authorList>
    </citation>
    <scope>NUCLEOTIDE SEQUENCE [LARGE SCALE GENOMIC DNA]</scope>
    <source>
        <strain evidence="3">NIES 3700</strain>
    </source>
</reference>
<dbReference type="Proteomes" id="UP001165122">
    <property type="component" value="Unassembled WGS sequence"/>
</dbReference>
<organism evidence="2 3">
    <name type="scientific">Triparma laevis f. longispina</name>
    <dbReference type="NCBI Taxonomy" id="1714387"/>
    <lineage>
        <taxon>Eukaryota</taxon>
        <taxon>Sar</taxon>
        <taxon>Stramenopiles</taxon>
        <taxon>Ochrophyta</taxon>
        <taxon>Bolidophyceae</taxon>
        <taxon>Parmales</taxon>
        <taxon>Triparmaceae</taxon>
        <taxon>Triparma</taxon>
    </lineage>
</organism>
<proteinExistence type="predicted"/>
<dbReference type="Gene3D" id="1.25.10.10">
    <property type="entry name" value="Leucine-rich Repeat Variant"/>
    <property type="match status" value="1"/>
</dbReference>
<dbReference type="AlphaFoldDB" id="A0A9W7DL00"/>
<gene>
    <name evidence="2" type="ORF">TrLO_g2701</name>
</gene>
<evidence type="ECO:0000313" key="2">
    <source>
        <dbReference type="EMBL" id="GMH47419.1"/>
    </source>
</evidence>